<feature type="active site" evidence="16">
    <location>
        <position position="297"/>
    </location>
</feature>
<keyword evidence="7 16" id="KW-0285">Flavoprotein</keyword>
<dbReference type="InterPro" id="IPR011601">
    <property type="entry name" value="MurB_C"/>
</dbReference>
<dbReference type="AlphaFoldDB" id="F4A191"/>
<accession>F4A191</accession>
<comment type="cofactor">
    <cofactor evidence="1 16">
        <name>FAD</name>
        <dbReference type="ChEBI" id="CHEBI:57692"/>
    </cofactor>
</comment>
<keyword evidence="11 16" id="KW-0573">Peptidoglycan synthesis</keyword>
<dbReference type="Proteomes" id="UP000008457">
    <property type="component" value="Chromosome"/>
</dbReference>
<dbReference type="GO" id="GO:0005829">
    <property type="term" value="C:cytosol"/>
    <property type="evidence" value="ECO:0007669"/>
    <property type="project" value="TreeGrafter"/>
</dbReference>
<dbReference type="InterPro" id="IPR016166">
    <property type="entry name" value="FAD-bd_PCMH"/>
</dbReference>
<evidence type="ECO:0000256" key="7">
    <source>
        <dbReference type="ARBA" id="ARBA00022630"/>
    </source>
</evidence>
<protein>
    <recommendedName>
        <fullName evidence="16">UDP-N-acetylenolpyruvoylglucosamine reductase</fullName>
        <ecNumber evidence="16">1.3.1.98</ecNumber>
    </recommendedName>
    <alternativeName>
        <fullName evidence="16">UDP-N-acetylmuramate dehydrogenase</fullName>
    </alternativeName>
</protein>
<evidence type="ECO:0000256" key="14">
    <source>
        <dbReference type="ARBA" id="ARBA00023316"/>
    </source>
</evidence>
<reference evidence="18 19" key="2">
    <citation type="journal article" date="2011" name="Stand. Genomic Sci.">
        <title>Complete genome sequence of Mahella australiensis type strain (50-1 BON).</title>
        <authorList>
            <person name="Sikorski J."/>
            <person name="Teshima H."/>
            <person name="Nolan M."/>
            <person name="Lucas S."/>
            <person name="Hammon N."/>
            <person name="Deshpande S."/>
            <person name="Cheng J.F."/>
            <person name="Pitluck S."/>
            <person name="Liolios K."/>
            <person name="Pagani I."/>
            <person name="Ivanova N."/>
            <person name="Huntemann M."/>
            <person name="Mavromatis K."/>
            <person name="Ovchinikova G."/>
            <person name="Pati A."/>
            <person name="Tapia R."/>
            <person name="Han C."/>
            <person name="Goodwin L."/>
            <person name="Chen A."/>
            <person name="Palaniappan K."/>
            <person name="Land M."/>
            <person name="Hauser L."/>
            <person name="Ngatchou-Djao O.D."/>
            <person name="Rohde M."/>
            <person name="Pukall R."/>
            <person name="Spring S."/>
            <person name="Abt B."/>
            <person name="Goker M."/>
            <person name="Detter J.C."/>
            <person name="Woyke T."/>
            <person name="Bristow J."/>
            <person name="Markowitz V."/>
            <person name="Hugenholtz P."/>
            <person name="Eisen J.A."/>
            <person name="Kyrpides N.C."/>
            <person name="Klenk H.P."/>
            <person name="Lapidus A."/>
        </authorList>
    </citation>
    <scope>NUCLEOTIDE SEQUENCE [LARGE SCALE GENOMIC DNA]</scope>
    <source>
        <strain evidence="19">DSM 15567 / CIP 107919 / 50-1 BON</strain>
    </source>
</reference>
<dbReference type="Gene3D" id="3.30.43.10">
    <property type="entry name" value="Uridine Diphospho-n-acetylenolpyruvylglucosamine Reductase, domain 2"/>
    <property type="match status" value="1"/>
</dbReference>
<dbReference type="GO" id="GO:0008360">
    <property type="term" value="P:regulation of cell shape"/>
    <property type="evidence" value="ECO:0007669"/>
    <property type="project" value="UniProtKB-KW"/>
</dbReference>
<evidence type="ECO:0000256" key="4">
    <source>
        <dbReference type="ARBA" id="ARBA00004752"/>
    </source>
</evidence>
<dbReference type="GO" id="GO:0071555">
    <property type="term" value="P:cell wall organization"/>
    <property type="evidence" value="ECO:0007669"/>
    <property type="project" value="UniProtKB-KW"/>
</dbReference>
<feature type="active site" description="Proton donor" evidence="16">
    <location>
        <position position="227"/>
    </location>
</feature>
<dbReference type="STRING" id="697281.Mahau_1833"/>
<name>F4A191_MAHA5</name>
<dbReference type="Pfam" id="PF01565">
    <property type="entry name" value="FAD_binding_4"/>
    <property type="match status" value="1"/>
</dbReference>
<dbReference type="InterPro" id="IPR036318">
    <property type="entry name" value="FAD-bd_PCMH-like_sf"/>
</dbReference>
<dbReference type="GO" id="GO:0008762">
    <property type="term" value="F:UDP-N-acetylmuramate dehydrogenase activity"/>
    <property type="evidence" value="ECO:0007669"/>
    <property type="project" value="UniProtKB-UniRule"/>
</dbReference>
<dbReference type="Pfam" id="PF02873">
    <property type="entry name" value="MurB_C"/>
    <property type="match status" value="1"/>
</dbReference>
<dbReference type="SUPFAM" id="SSF56194">
    <property type="entry name" value="Uridine diphospho-N-Acetylenolpyruvylglucosamine reductase, MurB, C-terminal domain"/>
    <property type="match status" value="1"/>
</dbReference>
<evidence type="ECO:0000256" key="5">
    <source>
        <dbReference type="ARBA" id="ARBA00022490"/>
    </source>
</evidence>
<sequence>MDKEQIYRLLCTEIDPVNIKVDEPMKAHTSFKIGGPADIFVTPDKLNEIYGVLRICGEHGVPLLVMGNGTDLLVLDGGIRGVVMQIAHKWAKVDIENTLVTVQSGILLSRLCRVLAKRGLGGMEFAAGIPGTLGGALVMNAGAYGGEMKDVVQSVHAIDANGNDRWFRSEELKYGYRSSIFRNGRYTLLEAKLCLEPREPQVCMDNINDLNLRRRAKQPLEYPSAGSVFKRPCGCYVGPMIEQAGLKGMCVGDAQVSEKHAGFIINRGNATAKDVLELINIVKQRIKELFAVELELEIQVVGEEN</sequence>
<keyword evidence="8 16" id="KW-0274">FAD</keyword>
<dbReference type="KEGG" id="mas:Mahau_1833"/>
<evidence type="ECO:0000256" key="16">
    <source>
        <dbReference type="HAMAP-Rule" id="MF_00037"/>
    </source>
</evidence>
<evidence type="ECO:0000256" key="15">
    <source>
        <dbReference type="ARBA" id="ARBA00048914"/>
    </source>
</evidence>
<dbReference type="HAMAP" id="MF_00037">
    <property type="entry name" value="MurB"/>
    <property type="match status" value="1"/>
</dbReference>
<dbReference type="InterPro" id="IPR006094">
    <property type="entry name" value="Oxid_FAD_bind_N"/>
</dbReference>
<evidence type="ECO:0000256" key="12">
    <source>
        <dbReference type="ARBA" id="ARBA00023002"/>
    </source>
</evidence>
<dbReference type="InterPro" id="IPR016169">
    <property type="entry name" value="FAD-bd_PCMH_sub2"/>
</dbReference>
<dbReference type="Gene3D" id="3.90.78.10">
    <property type="entry name" value="UDP-N-acetylenolpyruvoylglucosamine reductase, C-terminal domain"/>
    <property type="match status" value="1"/>
</dbReference>
<evidence type="ECO:0000313" key="19">
    <source>
        <dbReference type="Proteomes" id="UP000008457"/>
    </source>
</evidence>
<evidence type="ECO:0000256" key="1">
    <source>
        <dbReference type="ARBA" id="ARBA00001974"/>
    </source>
</evidence>
<organism evidence="18 19">
    <name type="scientific">Mahella australiensis (strain DSM 15567 / CIP 107919 / 50-1 BON)</name>
    <dbReference type="NCBI Taxonomy" id="697281"/>
    <lineage>
        <taxon>Bacteria</taxon>
        <taxon>Bacillati</taxon>
        <taxon>Bacillota</taxon>
        <taxon>Clostridia</taxon>
        <taxon>Thermoanaerobacterales</taxon>
        <taxon>Thermoanaerobacterales Family IV. Incertae Sedis</taxon>
        <taxon>Mahella</taxon>
    </lineage>
</organism>
<proteinExistence type="inferred from homology"/>
<evidence type="ECO:0000256" key="3">
    <source>
        <dbReference type="ARBA" id="ARBA00004496"/>
    </source>
</evidence>
<evidence type="ECO:0000256" key="8">
    <source>
        <dbReference type="ARBA" id="ARBA00022827"/>
    </source>
</evidence>
<evidence type="ECO:0000313" key="18">
    <source>
        <dbReference type="EMBL" id="AEE97010.1"/>
    </source>
</evidence>
<keyword evidence="12 16" id="KW-0560">Oxidoreductase</keyword>
<keyword evidence="10 16" id="KW-0133">Cell shape</keyword>
<comment type="catalytic activity">
    <reaction evidence="15 16">
        <text>UDP-N-acetyl-alpha-D-muramate + NADP(+) = UDP-N-acetyl-3-O-(1-carboxyvinyl)-alpha-D-glucosamine + NADPH + H(+)</text>
        <dbReference type="Rhea" id="RHEA:12248"/>
        <dbReference type="ChEBI" id="CHEBI:15378"/>
        <dbReference type="ChEBI" id="CHEBI:57783"/>
        <dbReference type="ChEBI" id="CHEBI:58349"/>
        <dbReference type="ChEBI" id="CHEBI:68483"/>
        <dbReference type="ChEBI" id="CHEBI:70757"/>
        <dbReference type="EC" id="1.3.1.98"/>
    </reaction>
</comment>
<dbReference type="InterPro" id="IPR036635">
    <property type="entry name" value="MurB_C_sf"/>
</dbReference>
<keyword evidence="13 16" id="KW-0131">Cell cycle</keyword>
<evidence type="ECO:0000259" key="17">
    <source>
        <dbReference type="PROSITE" id="PS51387"/>
    </source>
</evidence>
<evidence type="ECO:0000256" key="6">
    <source>
        <dbReference type="ARBA" id="ARBA00022618"/>
    </source>
</evidence>
<evidence type="ECO:0000256" key="11">
    <source>
        <dbReference type="ARBA" id="ARBA00022984"/>
    </source>
</evidence>
<dbReference type="eggNOG" id="COG0812">
    <property type="taxonomic scope" value="Bacteria"/>
</dbReference>
<evidence type="ECO:0000256" key="10">
    <source>
        <dbReference type="ARBA" id="ARBA00022960"/>
    </source>
</evidence>
<dbReference type="PANTHER" id="PTHR21071:SF4">
    <property type="entry name" value="UDP-N-ACETYLENOLPYRUVOYLGLUCOSAMINE REDUCTASE"/>
    <property type="match status" value="1"/>
</dbReference>
<dbReference type="PROSITE" id="PS51387">
    <property type="entry name" value="FAD_PCMH"/>
    <property type="match status" value="1"/>
</dbReference>
<comment type="similarity">
    <text evidence="16">Belongs to the MurB family.</text>
</comment>
<keyword evidence="19" id="KW-1185">Reference proteome</keyword>
<comment type="subcellular location">
    <subcellularLocation>
        <location evidence="3 16">Cytoplasm</location>
    </subcellularLocation>
</comment>
<dbReference type="Gene3D" id="3.30.465.10">
    <property type="match status" value="1"/>
</dbReference>
<dbReference type="RefSeq" id="WP_013781438.1">
    <property type="nucleotide sequence ID" value="NC_015520.1"/>
</dbReference>
<evidence type="ECO:0000256" key="9">
    <source>
        <dbReference type="ARBA" id="ARBA00022857"/>
    </source>
</evidence>
<feature type="domain" description="FAD-binding PCMH-type" evidence="17">
    <location>
        <begin position="32"/>
        <end position="233"/>
    </location>
</feature>
<evidence type="ECO:0000256" key="2">
    <source>
        <dbReference type="ARBA" id="ARBA00003921"/>
    </source>
</evidence>
<dbReference type="EC" id="1.3.1.98" evidence="16"/>
<gene>
    <name evidence="16" type="primary">murB</name>
    <name evidence="18" type="ordered locus">Mahau_1833</name>
</gene>
<dbReference type="InterPro" id="IPR003170">
    <property type="entry name" value="MurB"/>
</dbReference>
<dbReference type="SUPFAM" id="SSF56176">
    <property type="entry name" value="FAD-binding/transporter-associated domain-like"/>
    <property type="match status" value="1"/>
</dbReference>
<keyword evidence="9 16" id="KW-0521">NADP</keyword>
<comment type="function">
    <text evidence="2 16">Cell wall formation.</text>
</comment>
<evidence type="ECO:0000256" key="13">
    <source>
        <dbReference type="ARBA" id="ARBA00023306"/>
    </source>
</evidence>
<dbReference type="PANTHER" id="PTHR21071">
    <property type="entry name" value="UDP-N-ACETYLENOLPYRUVOYLGLUCOSAMINE REDUCTASE"/>
    <property type="match status" value="1"/>
</dbReference>
<keyword evidence="14 16" id="KW-0961">Cell wall biogenesis/degradation</keyword>
<dbReference type="GO" id="GO:0071949">
    <property type="term" value="F:FAD binding"/>
    <property type="evidence" value="ECO:0007669"/>
    <property type="project" value="InterPro"/>
</dbReference>
<reference evidence="19" key="1">
    <citation type="submission" date="2010-11" db="EMBL/GenBank/DDBJ databases">
        <title>The complete genome of Mahella australiensis DSM 15567.</title>
        <authorList>
            <consortium name="US DOE Joint Genome Institute (JGI-PGF)"/>
            <person name="Lucas S."/>
            <person name="Copeland A."/>
            <person name="Lapidus A."/>
            <person name="Bruce D."/>
            <person name="Goodwin L."/>
            <person name="Pitluck S."/>
            <person name="Kyrpides N."/>
            <person name="Mavromatis K."/>
            <person name="Pagani I."/>
            <person name="Ivanova N."/>
            <person name="Teshima H."/>
            <person name="Brettin T."/>
            <person name="Detter J.C."/>
            <person name="Han C."/>
            <person name="Tapia R."/>
            <person name="Land M."/>
            <person name="Hauser L."/>
            <person name="Markowitz V."/>
            <person name="Cheng J.-F."/>
            <person name="Hugenholtz P."/>
            <person name="Woyke T."/>
            <person name="Wu D."/>
            <person name="Spring S."/>
            <person name="Pukall R."/>
            <person name="Steenblock K."/>
            <person name="Schneider S."/>
            <person name="Klenk H.-P."/>
            <person name="Eisen J.A."/>
        </authorList>
    </citation>
    <scope>NUCLEOTIDE SEQUENCE [LARGE SCALE GENOMIC DNA]</scope>
    <source>
        <strain evidence="19">DSM 15567 / CIP 107919 / 50-1 BON</strain>
    </source>
</reference>
<keyword evidence="6 16" id="KW-0132">Cell division</keyword>
<feature type="active site" evidence="16">
    <location>
        <position position="177"/>
    </location>
</feature>
<comment type="pathway">
    <text evidence="4 16">Cell wall biogenesis; peptidoglycan biosynthesis.</text>
</comment>
<dbReference type="EMBL" id="CP002360">
    <property type="protein sequence ID" value="AEE97010.1"/>
    <property type="molecule type" value="Genomic_DNA"/>
</dbReference>
<dbReference type="InterPro" id="IPR016167">
    <property type="entry name" value="FAD-bd_PCMH_sub1"/>
</dbReference>
<dbReference type="GO" id="GO:0051301">
    <property type="term" value="P:cell division"/>
    <property type="evidence" value="ECO:0007669"/>
    <property type="project" value="UniProtKB-KW"/>
</dbReference>
<dbReference type="NCBIfam" id="NF010480">
    <property type="entry name" value="PRK13905.1"/>
    <property type="match status" value="1"/>
</dbReference>
<dbReference type="GO" id="GO:0009252">
    <property type="term" value="P:peptidoglycan biosynthetic process"/>
    <property type="evidence" value="ECO:0007669"/>
    <property type="project" value="UniProtKB-UniRule"/>
</dbReference>
<keyword evidence="5 16" id="KW-0963">Cytoplasm</keyword>
<dbReference type="UniPathway" id="UPA00219"/>
<dbReference type="NCBIfam" id="TIGR00179">
    <property type="entry name" value="murB"/>
    <property type="match status" value="1"/>
</dbReference>
<dbReference type="HOGENOM" id="CLU_035304_1_1_9"/>